<sequence length="404" mass="46559">MPFNIQPVRPLKRRAADDDDLYCAPVKQRRMDFDMDDSSNSTSSMDLDEVRLSTRNALDYHSASPEPSNLQKCYYGPGLIAFPHSLEVFNKASNNWYWNASCFLNNRALDTVESNQICTHFQNRCGWSPSPGNLPAIQLGTSEDMIGRSTPRFSTFVVFPNISGGVVHSEEFMRAWTDYVMVPSILHAARRREGCTYGVPAYARSYRGIRMASDCQRIVSNHEAPETPVSIKVRSDELGDLWQNMQSIVNRDPVLWEFQDAFLVVVAGQDSETGMECYGSDLRSFWGHFSIKFDRVVNMDHVPADSVTISPKVYYSGLDSLNTMLHLDEAAALVLILLALFKKHKPGRRAEQRRFGLRLEAVLLEERQQRAQMERTKDREAEEMRKREQSERRQRRRHRHRKER</sequence>
<evidence type="ECO:0000313" key="3">
    <source>
        <dbReference type="Proteomes" id="UP001337655"/>
    </source>
</evidence>
<organism evidence="2 3">
    <name type="scientific">Saxophila tyrrhenica</name>
    <dbReference type="NCBI Taxonomy" id="1690608"/>
    <lineage>
        <taxon>Eukaryota</taxon>
        <taxon>Fungi</taxon>
        <taxon>Dikarya</taxon>
        <taxon>Ascomycota</taxon>
        <taxon>Pezizomycotina</taxon>
        <taxon>Dothideomycetes</taxon>
        <taxon>Dothideomycetidae</taxon>
        <taxon>Mycosphaerellales</taxon>
        <taxon>Extremaceae</taxon>
        <taxon>Saxophila</taxon>
    </lineage>
</organism>
<name>A0AAV9NVC7_9PEZI</name>
<dbReference type="GeneID" id="89932195"/>
<accession>A0AAV9NVC7</accession>
<comment type="caution">
    <text evidence="2">The sequence shown here is derived from an EMBL/GenBank/DDBJ whole genome shotgun (WGS) entry which is preliminary data.</text>
</comment>
<gene>
    <name evidence="2" type="ORF">LTR77_010870</name>
</gene>
<dbReference type="Proteomes" id="UP001337655">
    <property type="component" value="Unassembled WGS sequence"/>
</dbReference>
<feature type="region of interest" description="Disordered" evidence="1">
    <location>
        <begin position="368"/>
        <end position="404"/>
    </location>
</feature>
<dbReference type="AlphaFoldDB" id="A0AAV9NVC7"/>
<dbReference type="RefSeq" id="XP_064653809.1">
    <property type="nucleotide sequence ID" value="XM_064808087.1"/>
</dbReference>
<evidence type="ECO:0000313" key="2">
    <source>
        <dbReference type="EMBL" id="KAK5163284.1"/>
    </source>
</evidence>
<proteinExistence type="predicted"/>
<protein>
    <submittedName>
        <fullName evidence="2">Uncharacterized protein</fullName>
    </submittedName>
</protein>
<reference evidence="2 3" key="1">
    <citation type="submission" date="2023-08" db="EMBL/GenBank/DDBJ databases">
        <title>Black Yeasts Isolated from many extreme environments.</title>
        <authorList>
            <person name="Coleine C."/>
            <person name="Stajich J.E."/>
            <person name="Selbmann L."/>
        </authorList>
    </citation>
    <scope>NUCLEOTIDE SEQUENCE [LARGE SCALE GENOMIC DNA]</scope>
    <source>
        <strain evidence="2 3">CCFEE 5935</strain>
    </source>
</reference>
<feature type="compositionally biased region" description="Basic and acidic residues" evidence="1">
    <location>
        <begin position="368"/>
        <end position="392"/>
    </location>
</feature>
<feature type="compositionally biased region" description="Basic residues" evidence="1">
    <location>
        <begin position="393"/>
        <end position="404"/>
    </location>
</feature>
<keyword evidence="3" id="KW-1185">Reference proteome</keyword>
<dbReference type="EMBL" id="JAVRRT010000027">
    <property type="protein sequence ID" value="KAK5163284.1"/>
    <property type="molecule type" value="Genomic_DNA"/>
</dbReference>
<evidence type="ECO:0000256" key="1">
    <source>
        <dbReference type="SAM" id="MobiDB-lite"/>
    </source>
</evidence>